<comment type="cofactor">
    <cofactor evidence="6">
        <name>Mg(2+)</name>
        <dbReference type="ChEBI" id="CHEBI:18420"/>
    </cofactor>
</comment>
<dbReference type="InterPro" id="IPR000873">
    <property type="entry name" value="AMP-dep_synth/lig_dom"/>
</dbReference>
<dbReference type="FunFam" id="3.30.300.30:FF:000004">
    <property type="entry name" value="Acetyl-coenzyme A synthetase"/>
    <property type="match status" value="1"/>
</dbReference>
<dbReference type="EC" id="6.2.1.1" evidence="6"/>
<dbReference type="AlphaFoldDB" id="A0A0W0I080"/>
<dbReference type="InterPro" id="IPR045851">
    <property type="entry name" value="AMP-bd_C_sf"/>
</dbReference>
<feature type="binding site" evidence="6">
    <location>
        <position position="308"/>
    </location>
    <ligand>
        <name>CoA</name>
        <dbReference type="ChEBI" id="CHEBI:57287"/>
    </ligand>
</feature>
<evidence type="ECO:0000256" key="1">
    <source>
        <dbReference type="ARBA" id="ARBA00006432"/>
    </source>
</evidence>
<dbReference type="RefSeq" id="WP_058419969.1">
    <property type="nucleotide sequence ID" value="NZ_LKEF01000014.1"/>
</dbReference>
<proteinExistence type="inferred from homology"/>
<comment type="caution">
    <text evidence="10">The sequence shown here is derived from an EMBL/GenBank/DDBJ whole genome shotgun (WGS) entry which is preliminary data.</text>
</comment>
<dbReference type="PANTHER" id="PTHR24095:SF14">
    <property type="entry name" value="ACETYL-COENZYME A SYNTHETASE 1"/>
    <property type="match status" value="1"/>
</dbReference>
<dbReference type="GO" id="GO:0046872">
    <property type="term" value="F:metal ion binding"/>
    <property type="evidence" value="ECO:0007669"/>
    <property type="project" value="UniProtKB-KW"/>
</dbReference>
<comment type="similarity">
    <text evidence="1 6">Belongs to the ATP-dependent AMP-binding enzyme family.</text>
</comment>
<feature type="binding site" evidence="6">
    <location>
        <position position="520"/>
    </location>
    <ligand>
        <name>CoA</name>
        <dbReference type="ChEBI" id="CHEBI:57287"/>
    </ligand>
</feature>
<dbReference type="Pfam" id="PF00501">
    <property type="entry name" value="AMP-binding"/>
    <property type="match status" value="1"/>
</dbReference>
<evidence type="ECO:0000256" key="6">
    <source>
        <dbReference type="HAMAP-Rule" id="MF_01123"/>
    </source>
</evidence>
<dbReference type="EMBL" id="LKEF01000014">
    <property type="protein sequence ID" value="KTB66521.1"/>
    <property type="molecule type" value="Genomic_DNA"/>
</dbReference>
<dbReference type="Gene3D" id="3.40.50.12780">
    <property type="entry name" value="N-terminal domain of ligase-like"/>
    <property type="match status" value="1"/>
</dbReference>
<dbReference type="InterPro" id="IPR011904">
    <property type="entry name" value="Ac_CoA_lig"/>
</dbReference>
<gene>
    <name evidence="6" type="primary">acsA</name>
    <name evidence="10" type="ORF">AO063_15900</name>
</gene>
<dbReference type="GO" id="GO:0005524">
    <property type="term" value="F:ATP binding"/>
    <property type="evidence" value="ECO:0007669"/>
    <property type="project" value="UniProtKB-KW"/>
</dbReference>
<keyword evidence="3 6" id="KW-0547">Nucleotide-binding</keyword>
<keyword evidence="2 6" id="KW-0436">Ligase</keyword>
<keyword evidence="6" id="KW-0460">Magnesium</keyword>
<dbReference type="InterPro" id="IPR025110">
    <property type="entry name" value="AMP-bd_C"/>
</dbReference>
<dbReference type="PROSITE" id="PS00455">
    <property type="entry name" value="AMP_BINDING"/>
    <property type="match status" value="1"/>
</dbReference>
<evidence type="ECO:0000256" key="2">
    <source>
        <dbReference type="ARBA" id="ARBA00022598"/>
    </source>
</evidence>
<dbReference type="GO" id="GO:0003987">
    <property type="term" value="F:acetate-CoA ligase activity"/>
    <property type="evidence" value="ECO:0007669"/>
    <property type="project" value="UniProtKB-UniRule"/>
</dbReference>
<dbReference type="Gene3D" id="3.30.300.30">
    <property type="match status" value="1"/>
</dbReference>
<organism evidence="10 11">
    <name type="scientific">Pseudomonas fluorescens ICMP 11288</name>
    <dbReference type="NCBI Taxonomy" id="1198309"/>
    <lineage>
        <taxon>Bacteria</taxon>
        <taxon>Pseudomonadati</taxon>
        <taxon>Pseudomonadota</taxon>
        <taxon>Gammaproteobacteria</taxon>
        <taxon>Pseudomonadales</taxon>
        <taxon>Pseudomonadaceae</taxon>
        <taxon>Pseudomonas</taxon>
    </lineage>
</organism>
<dbReference type="NCBIfam" id="TIGR02188">
    <property type="entry name" value="Ac_CoA_lig_AcsA"/>
    <property type="match status" value="1"/>
</dbReference>
<dbReference type="InterPro" id="IPR020845">
    <property type="entry name" value="AMP-binding_CS"/>
</dbReference>
<comment type="catalytic activity">
    <reaction evidence="6">
        <text>acetate + ATP + CoA = acetyl-CoA + AMP + diphosphate</text>
        <dbReference type="Rhea" id="RHEA:23176"/>
        <dbReference type="ChEBI" id="CHEBI:30089"/>
        <dbReference type="ChEBI" id="CHEBI:30616"/>
        <dbReference type="ChEBI" id="CHEBI:33019"/>
        <dbReference type="ChEBI" id="CHEBI:57287"/>
        <dbReference type="ChEBI" id="CHEBI:57288"/>
        <dbReference type="ChEBI" id="CHEBI:456215"/>
        <dbReference type="EC" id="6.2.1.1"/>
    </reaction>
</comment>
<evidence type="ECO:0000259" key="9">
    <source>
        <dbReference type="Pfam" id="PF16177"/>
    </source>
</evidence>
<dbReference type="NCBIfam" id="NF001208">
    <property type="entry name" value="PRK00174.1"/>
    <property type="match status" value="1"/>
</dbReference>
<evidence type="ECO:0000259" key="7">
    <source>
        <dbReference type="Pfam" id="PF00501"/>
    </source>
</evidence>
<feature type="modified residue" description="N6-acetyllysine" evidence="6">
    <location>
        <position position="606"/>
    </location>
</feature>
<feature type="binding site" evidence="6">
    <location>
        <begin position="384"/>
        <end position="386"/>
    </location>
    <ligand>
        <name>ATP</name>
        <dbReference type="ChEBI" id="CHEBI:30616"/>
    </ligand>
</feature>
<dbReference type="FunFam" id="3.40.50.12780:FF:000001">
    <property type="entry name" value="Acetyl-coenzyme A synthetase"/>
    <property type="match status" value="1"/>
</dbReference>
<evidence type="ECO:0000313" key="10">
    <source>
        <dbReference type="EMBL" id="KTB66521.1"/>
    </source>
</evidence>
<sequence>MFDISTFPRADAVRQAAQLSQDEYQRLYRQSIEQPDTFWAEQAKGFLDWIKPWHTVQHSDITTGAAQWFAGGQLNVSYNCIDRHLAQRADQPAFIWEGDDPAKSSKISYRQLHQNVSRLANVLKSRGVKKGDRVCIYMPMIPEAAYAMLACTRIGAVHSVVFGGFSPDALRDRILDADCRTVITADEGVRGGKPVALKKNVDKALASCPNVSTVLVVERTGAELDWVQGRDLKYQAALDAASADCPPEPMDAEDPLFILYTSGSTGKPKGVLHTTGGYLLQAAMTFKYVLDYRDGEVFWCTADVGWVTGHSYIVYGPLANGATSLMFEGVPSYPDSSRFWQVIDKHQVNIFYTAPTALRALMREGHGPLQNTSRASLRLLGSVGEPINPEAWDWYFNAVGEQRCPIVDTWWQTETGGIMLSPLVSAQRIKPGCATQPMFGVQPVLLDEHGKEFNGAGSGVLAIKASWPGQIRSVYGDPQRMLDTYFKPYHGYYFTGDGARRDEDGDYWITGRIDDVINVSGHRIGTAEVESALVLHDQVAEAAVVGYPHDVKGQGIYAFVTPMNGVEPSDELKKHLLELVSKEIGSFAKPELIQWAPALPKTRSGKIMRRILRKIACNELDSLGDTSTLADPSVVDGLIDKRLNR</sequence>
<name>A0A0W0I080_PSEFL</name>
<accession>A0A0W0I080</accession>
<comment type="caution">
    <text evidence="6">Lacks conserved residue(s) required for the propagation of feature annotation.</text>
</comment>
<feature type="binding site" evidence="6">
    <location>
        <position position="539"/>
    </location>
    <ligand>
        <name>Mg(2+)</name>
        <dbReference type="ChEBI" id="CHEBI:18420"/>
    </ligand>
</feature>
<protein>
    <recommendedName>
        <fullName evidence="6">Acetyl-coenzyme A synthetase</fullName>
        <shortName evidence="6">AcCoA synthetase</shortName>
        <shortName evidence="6">Acs</shortName>
        <ecNumber evidence="6">6.2.1.1</ecNumber>
    </recommendedName>
    <alternativeName>
        <fullName evidence="6">Acetate--CoA ligase</fullName>
    </alternativeName>
    <alternativeName>
        <fullName evidence="6">Acyl-activating enzyme</fullName>
    </alternativeName>
</protein>
<comment type="PTM">
    <text evidence="6">Acetylated. Deacetylation by the SIR2-homolog deacetylase activates the enzyme.</text>
</comment>
<reference evidence="10 11" key="1">
    <citation type="submission" date="2015-09" db="EMBL/GenBank/DDBJ databases">
        <title>Genome sequence of ICMP 11288.</title>
        <authorList>
            <person name="Visnovsky S."/>
            <person name="Lu A."/>
            <person name="Panda P."/>
            <person name="Pitman A."/>
        </authorList>
    </citation>
    <scope>NUCLEOTIDE SEQUENCE [LARGE SCALE GENOMIC DNA]</scope>
    <source>
        <strain evidence="10 11">ICMP 11288</strain>
    </source>
</reference>
<evidence type="ECO:0000256" key="4">
    <source>
        <dbReference type="ARBA" id="ARBA00022840"/>
    </source>
</evidence>
<evidence type="ECO:0000313" key="11">
    <source>
        <dbReference type="Proteomes" id="UP000054197"/>
    </source>
</evidence>
<feature type="binding site" evidence="6">
    <location>
        <position position="523"/>
    </location>
    <ligand>
        <name>ATP</name>
        <dbReference type="ChEBI" id="CHEBI:30616"/>
    </ligand>
</feature>
<comment type="function">
    <text evidence="6">Catalyzes the conversion of acetate into acetyl-CoA (AcCoA), an essential intermediate at the junction of anabolic and catabolic pathways. AcsA undergoes a two-step reaction. In the first half reaction, AcsA combines acetate with ATP to form acetyl-adenylate (AcAMP) intermediate. In the second half reaction, it can then transfer the acetyl group from AcAMP to the sulfhydryl group of CoA, forming the product AcCoA.</text>
</comment>
<feature type="domain" description="Acetyl-coenzyme A synthetase N-terminal" evidence="9">
    <location>
        <begin position="24"/>
        <end position="80"/>
    </location>
</feature>
<dbReference type="Proteomes" id="UP000054197">
    <property type="component" value="Unassembled WGS sequence"/>
</dbReference>
<dbReference type="Pfam" id="PF16177">
    <property type="entry name" value="ACAS_N"/>
    <property type="match status" value="1"/>
</dbReference>
<dbReference type="GO" id="GO:0005829">
    <property type="term" value="C:cytosol"/>
    <property type="evidence" value="ECO:0007669"/>
    <property type="project" value="TreeGrafter"/>
</dbReference>
<feature type="binding site" evidence="6">
    <location>
        <begin position="190"/>
        <end position="193"/>
    </location>
    <ligand>
        <name>CoA</name>
        <dbReference type="ChEBI" id="CHEBI:57287"/>
    </ligand>
</feature>
<keyword evidence="6" id="KW-0479">Metal-binding</keyword>
<dbReference type="InterPro" id="IPR042099">
    <property type="entry name" value="ANL_N_sf"/>
</dbReference>
<feature type="binding site" evidence="6">
    <location>
        <position position="534"/>
    </location>
    <ligand>
        <name>Mg(2+)</name>
        <dbReference type="ChEBI" id="CHEBI:18420"/>
    </ligand>
</feature>
<dbReference type="GO" id="GO:0016208">
    <property type="term" value="F:AMP binding"/>
    <property type="evidence" value="ECO:0007669"/>
    <property type="project" value="InterPro"/>
</dbReference>
<feature type="binding site" evidence="6">
    <location>
        <position position="512"/>
    </location>
    <ligand>
        <name>ATP</name>
        <dbReference type="ChEBI" id="CHEBI:30616"/>
    </ligand>
</feature>
<feature type="binding site" evidence="6">
    <location>
        <position position="536"/>
    </location>
    <ligand>
        <name>Mg(2+)</name>
        <dbReference type="ChEBI" id="CHEBI:18420"/>
    </ligand>
</feature>
<feature type="binding site" evidence="6">
    <location>
        <position position="497"/>
    </location>
    <ligand>
        <name>ATP</name>
        <dbReference type="ChEBI" id="CHEBI:30616"/>
    </ligand>
</feature>
<dbReference type="CDD" id="cd05966">
    <property type="entry name" value="ACS"/>
    <property type="match status" value="1"/>
</dbReference>
<evidence type="ECO:0000259" key="8">
    <source>
        <dbReference type="Pfam" id="PF13193"/>
    </source>
</evidence>
<dbReference type="HAMAP" id="MF_01123">
    <property type="entry name" value="Ac_CoA_synth"/>
    <property type="match status" value="1"/>
</dbReference>
<dbReference type="PANTHER" id="PTHR24095">
    <property type="entry name" value="ACETYL-COENZYME A SYNTHETASE"/>
    <property type="match status" value="1"/>
</dbReference>
<dbReference type="GO" id="GO:0019427">
    <property type="term" value="P:acetyl-CoA biosynthetic process from acetate"/>
    <property type="evidence" value="ECO:0007669"/>
    <property type="project" value="UniProtKB-UniRule"/>
</dbReference>
<feature type="domain" description="AMP-dependent synthetase/ligase" evidence="7">
    <location>
        <begin position="82"/>
        <end position="464"/>
    </location>
</feature>
<dbReference type="InterPro" id="IPR032387">
    <property type="entry name" value="ACAS_N"/>
</dbReference>
<feature type="domain" description="AMP-binding enzyme C-terminal" evidence="8">
    <location>
        <begin position="528"/>
        <end position="606"/>
    </location>
</feature>
<evidence type="ECO:0000256" key="3">
    <source>
        <dbReference type="ARBA" id="ARBA00022741"/>
    </source>
</evidence>
<dbReference type="Pfam" id="PF13193">
    <property type="entry name" value="AMP-binding_C"/>
    <property type="match status" value="1"/>
</dbReference>
<dbReference type="SUPFAM" id="SSF56801">
    <property type="entry name" value="Acetyl-CoA synthetase-like"/>
    <property type="match status" value="1"/>
</dbReference>
<feature type="binding site" evidence="6">
    <location>
        <begin position="408"/>
        <end position="413"/>
    </location>
    <ligand>
        <name>ATP</name>
        <dbReference type="ChEBI" id="CHEBI:30616"/>
    </ligand>
</feature>
<keyword evidence="5 6" id="KW-0007">Acetylation</keyword>
<keyword evidence="4 6" id="KW-0067">ATP-binding</keyword>
<evidence type="ECO:0000256" key="5">
    <source>
        <dbReference type="ARBA" id="ARBA00022990"/>
    </source>
</evidence>